<organism evidence="3 4">
    <name type="scientific">Jiella pelagia</name>
    <dbReference type="NCBI Taxonomy" id="2986949"/>
    <lineage>
        <taxon>Bacteria</taxon>
        <taxon>Pseudomonadati</taxon>
        <taxon>Pseudomonadota</taxon>
        <taxon>Alphaproteobacteria</taxon>
        <taxon>Hyphomicrobiales</taxon>
        <taxon>Aurantimonadaceae</taxon>
        <taxon>Jiella</taxon>
    </lineage>
</organism>
<evidence type="ECO:0000313" key="3">
    <source>
        <dbReference type="EMBL" id="WAP68472.1"/>
    </source>
</evidence>
<name>A0ABY7BYE3_9HYPH</name>
<keyword evidence="2" id="KW-0472">Membrane</keyword>
<dbReference type="EMBL" id="CP114029">
    <property type="protein sequence ID" value="WAP68472.1"/>
    <property type="molecule type" value="Genomic_DNA"/>
</dbReference>
<evidence type="ECO:0000313" key="4">
    <source>
        <dbReference type="Proteomes" id="UP001164020"/>
    </source>
</evidence>
<protein>
    <submittedName>
        <fullName evidence="3">Uncharacterized protein</fullName>
    </submittedName>
</protein>
<keyword evidence="2" id="KW-1133">Transmembrane helix</keyword>
<evidence type="ECO:0000256" key="2">
    <source>
        <dbReference type="SAM" id="Phobius"/>
    </source>
</evidence>
<sequence length="78" mass="8617">MAYPVAFAHAGAAISVMAFNSAVDVGIDRYLQRRAEMDLHDVYARERARRIAAERALAEADRQLAAAKRLLRMVAISS</sequence>
<dbReference type="Proteomes" id="UP001164020">
    <property type="component" value="Chromosome"/>
</dbReference>
<evidence type="ECO:0000256" key="1">
    <source>
        <dbReference type="SAM" id="Coils"/>
    </source>
</evidence>
<feature type="coiled-coil region" evidence="1">
    <location>
        <begin position="43"/>
        <end position="70"/>
    </location>
</feature>
<accession>A0ABY7BYE3</accession>
<keyword evidence="2" id="KW-0812">Transmembrane</keyword>
<proteinExistence type="predicted"/>
<gene>
    <name evidence="3" type="ORF">OH818_24700</name>
</gene>
<dbReference type="RefSeq" id="WP_268880890.1">
    <property type="nucleotide sequence ID" value="NZ_CP114029.1"/>
</dbReference>
<keyword evidence="4" id="KW-1185">Reference proteome</keyword>
<reference evidence="3" key="1">
    <citation type="submission" date="2022-12" db="EMBL/GenBank/DDBJ databases">
        <title>Jiella pelagia sp. nov., isolated from phosphonate enriched culture of Northwest Pacific surface seawater.</title>
        <authorList>
            <person name="Shin D.Y."/>
            <person name="Hwang C.Y."/>
        </authorList>
    </citation>
    <scope>NUCLEOTIDE SEQUENCE</scope>
    <source>
        <strain evidence="3">HL-NP1</strain>
    </source>
</reference>
<keyword evidence="1" id="KW-0175">Coiled coil</keyword>
<feature type="transmembrane region" description="Helical" evidence="2">
    <location>
        <begin position="6"/>
        <end position="27"/>
    </location>
</feature>